<accession>A0A4S2HFC0</accession>
<feature type="transmembrane region" description="Helical" evidence="1">
    <location>
        <begin position="37"/>
        <end position="58"/>
    </location>
</feature>
<reference evidence="3 4" key="1">
    <citation type="journal article" date="2013" name="Int. J. Syst. Evol. Microbiol.">
        <title>Marinicauda pacifica gen. nov., sp. nov., a prosthecate alphaproteobacterium of the family Hyphomonadaceae isolated from deep seawater.</title>
        <authorList>
            <person name="Zhang X.Y."/>
            <person name="Li G.W."/>
            <person name="Wang C.S."/>
            <person name="Zhang Y.J."/>
            <person name="Xu X.W."/>
            <person name="Li H."/>
            <person name="Liu A."/>
            <person name="Liu C."/>
            <person name="Xie B.B."/>
            <person name="Qin Q.L."/>
            <person name="Xu Z."/>
            <person name="Chen X.L."/>
            <person name="Zhou B.C."/>
            <person name="Zhang Y.Z."/>
        </authorList>
    </citation>
    <scope>NUCLEOTIDE SEQUENCE [LARGE SCALE GENOMIC DNA]</scope>
    <source>
        <strain evidence="3 4">P-1 km-3</strain>
    </source>
</reference>
<dbReference type="InterPro" id="IPR007896">
    <property type="entry name" value="BTP_bacteria"/>
</dbReference>
<keyword evidence="1" id="KW-0472">Membrane</keyword>
<evidence type="ECO:0000256" key="1">
    <source>
        <dbReference type="SAM" id="Phobius"/>
    </source>
</evidence>
<feature type="transmembrane region" description="Helical" evidence="1">
    <location>
        <begin position="12"/>
        <end position="31"/>
    </location>
</feature>
<evidence type="ECO:0000259" key="2">
    <source>
        <dbReference type="Pfam" id="PF05232"/>
    </source>
</evidence>
<protein>
    <submittedName>
        <fullName evidence="3">PACE efflux transporter</fullName>
    </submittedName>
</protein>
<evidence type="ECO:0000313" key="3">
    <source>
        <dbReference type="EMBL" id="TGY94518.1"/>
    </source>
</evidence>
<comment type="caution">
    <text evidence="3">The sequence shown here is derived from an EMBL/GenBank/DDBJ whole genome shotgun (WGS) entry which is preliminary data.</text>
</comment>
<name>A0A4S2HFC0_9PROT</name>
<gene>
    <name evidence="3" type="ORF">E5162_04385</name>
</gene>
<sequence length="147" mass="16591">MRSTPDRVRQALSFEAIGLVIVTPLFAWLFDRPLAEIGVLSLVSATIATAWNYVFNLIFDHVLNHWRGTPRKTLRLRILHAIGFEASLVIILLPVFAWWLSLSLLDALVMDSSFALFYMGYTFVFTWAYDSIFPPEGTPAADTKNPG</sequence>
<keyword evidence="1" id="KW-1133">Transmembrane helix</keyword>
<feature type="domain" description="Chlorhexidine efflux transporter" evidence="2">
    <location>
        <begin position="2"/>
        <end position="63"/>
    </location>
</feature>
<dbReference type="OrthoDB" id="1631120at2"/>
<dbReference type="NCBIfam" id="NF033664">
    <property type="entry name" value="PACE_transport"/>
    <property type="match status" value="1"/>
</dbReference>
<keyword evidence="1" id="KW-0812">Transmembrane</keyword>
<dbReference type="Pfam" id="PF05232">
    <property type="entry name" value="BTP"/>
    <property type="match status" value="2"/>
</dbReference>
<dbReference type="RefSeq" id="WP_135943715.1">
    <property type="nucleotide sequence ID" value="NZ_BMEI01000001.1"/>
</dbReference>
<organism evidence="3 4">
    <name type="scientific">Marinicauda pacifica</name>
    <dbReference type="NCBI Taxonomy" id="1133559"/>
    <lineage>
        <taxon>Bacteria</taxon>
        <taxon>Pseudomonadati</taxon>
        <taxon>Pseudomonadota</taxon>
        <taxon>Alphaproteobacteria</taxon>
        <taxon>Maricaulales</taxon>
        <taxon>Maricaulaceae</taxon>
        <taxon>Marinicauda</taxon>
    </lineage>
</organism>
<feature type="transmembrane region" description="Helical" evidence="1">
    <location>
        <begin position="112"/>
        <end position="129"/>
    </location>
</feature>
<feature type="domain" description="Chlorhexidine efflux transporter" evidence="2">
    <location>
        <begin position="72"/>
        <end position="134"/>
    </location>
</feature>
<proteinExistence type="predicted"/>
<dbReference type="InterPro" id="IPR058208">
    <property type="entry name" value="PACE"/>
</dbReference>
<dbReference type="EMBL" id="SRXV01000001">
    <property type="protein sequence ID" value="TGY94518.1"/>
    <property type="molecule type" value="Genomic_DNA"/>
</dbReference>
<evidence type="ECO:0000313" key="4">
    <source>
        <dbReference type="Proteomes" id="UP000305451"/>
    </source>
</evidence>
<dbReference type="AlphaFoldDB" id="A0A4S2HFC0"/>
<feature type="transmembrane region" description="Helical" evidence="1">
    <location>
        <begin position="78"/>
        <end position="100"/>
    </location>
</feature>
<dbReference type="Proteomes" id="UP000305451">
    <property type="component" value="Unassembled WGS sequence"/>
</dbReference>
<keyword evidence="4" id="KW-1185">Reference proteome</keyword>